<keyword evidence="4" id="KW-0812">Transmembrane</keyword>
<dbReference type="AlphaFoldDB" id="A0A843WNX3"/>
<organism evidence="5 6">
    <name type="scientific">Colocasia esculenta</name>
    <name type="common">Wild taro</name>
    <name type="synonym">Arum esculentum</name>
    <dbReference type="NCBI Taxonomy" id="4460"/>
    <lineage>
        <taxon>Eukaryota</taxon>
        <taxon>Viridiplantae</taxon>
        <taxon>Streptophyta</taxon>
        <taxon>Embryophyta</taxon>
        <taxon>Tracheophyta</taxon>
        <taxon>Spermatophyta</taxon>
        <taxon>Magnoliopsida</taxon>
        <taxon>Liliopsida</taxon>
        <taxon>Araceae</taxon>
        <taxon>Aroideae</taxon>
        <taxon>Colocasieae</taxon>
        <taxon>Colocasia</taxon>
    </lineage>
</organism>
<comment type="caution">
    <text evidence="5">The sequence shown here is derived from an EMBL/GenBank/DDBJ whole genome shotgun (WGS) entry which is preliminary data.</text>
</comment>
<dbReference type="Proteomes" id="UP000652761">
    <property type="component" value="Unassembled WGS sequence"/>
</dbReference>
<evidence type="ECO:0000313" key="6">
    <source>
        <dbReference type="Proteomes" id="UP000652761"/>
    </source>
</evidence>
<evidence type="ECO:0000256" key="1">
    <source>
        <dbReference type="ARBA" id="ARBA00022574"/>
    </source>
</evidence>
<keyword evidence="2" id="KW-0677">Repeat</keyword>
<keyword evidence="6" id="KW-1185">Reference proteome</keyword>
<dbReference type="PANTHER" id="PTHR19857:SF8">
    <property type="entry name" value="ANGIO-ASSOCIATED MIGRATORY CELL PROTEIN"/>
    <property type="match status" value="1"/>
</dbReference>
<keyword evidence="4" id="KW-0472">Membrane</keyword>
<keyword evidence="4" id="KW-1133">Transmembrane helix</keyword>
<reference evidence="5" key="1">
    <citation type="submission" date="2017-07" db="EMBL/GenBank/DDBJ databases">
        <title>Taro Niue Genome Assembly and Annotation.</title>
        <authorList>
            <person name="Atibalentja N."/>
            <person name="Keating K."/>
            <person name="Fields C.J."/>
        </authorList>
    </citation>
    <scope>NUCLEOTIDE SEQUENCE</scope>
    <source>
        <strain evidence="5">Niue_2</strain>
        <tissue evidence="5">Leaf</tissue>
    </source>
</reference>
<gene>
    <name evidence="5" type="ORF">Taro_039998</name>
</gene>
<dbReference type="EMBL" id="NMUH01003808">
    <property type="protein sequence ID" value="MQM07161.1"/>
    <property type="molecule type" value="Genomic_DNA"/>
</dbReference>
<dbReference type="InterPro" id="IPR051179">
    <property type="entry name" value="WD_repeat_multifunction"/>
</dbReference>
<feature type="compositionally biased region" description="Pro residues" evidence="3">
    <location>
        <begin position="16"/>
        <end position="33"/>
    </location>
</feature>
<dbReference type="SUPFAM" id="SSF50978">
    <property type="entry name" value="WD40 repeat-like"/>
    <property type="match status" value="1"/>
</dbReference>
<dbReference type="InterPro" id="IPR036322">
    <property type="entry name" value="WD40_repeat_dom_sf"/>
</dbReference>
<feature type="region of interest" description="Disordered" evidence="3">
    <location>
        <begin position="1"/>
        <end position="73"/>
    </location>
</feature>
<evidence type="ECO:0000313" key="5">
    <source>
        <dbReference type="EMBL" id="MQM07161.1"/>
    </source>
</evidence>
<dbReference type="Gene3D" id="2.130.10.10">
    <property type="entry name" value="YVTN repeat-like/Quinoprotein amine dehydrogenase"/>
    <property type="match status" value="1"/>
</dbReference>
<dbReference type="InterPro" id="IPR015943">
    <property type="entry name" value="WD40/YVTN_repeat-like_dom_sf"/>
</dbReference>
<keyword evidence="1" id="KW-0853">WD repeat</keyword>
<evidence type="ECO:0000256" key="4">
    <source>
        <dbReference type="SAM" id="Phobius"/>
    </source>
</evidence>
<feature type="transmembrane region" description="Helical" evidence="4">
    <location>
        <begin position="196"/>
        <end position="216"/>
    </location>
</feature>
<dbReference type="OrthoDB" id="1627116at2759"/>
<proteinExistence type="predicted"/>
<name>A0A843WNX3_COLES</name>
<evidence type="ECO:0000256" key="2">
    <source>
        <dbReference type="ARBA" id="ARBA00022737"/>
    </source>
</evidence>
<protein>
    <submittedName>
        <fullName evidence="5">Uncharacterized protein</fullName>
    </submittedName>
</protein>
<dbReference type="PANTHER" id="PTHR19857">
    <property type="entry name" value="MITOCHONDRIAL DIVISION PROTEIN 1-RELATED"/>
    <property type="match status" value="1"/>
</dbReference>
<evidence type="ECO:0000256" key="3">
    <source>
        <dbReference type="SAM" id="MobiDB-lite"/>
    </source>
</evidence>
<sequence>MYTPPDSPHLRAPLLPDHPSPHSFPSPPTPPPCGMSRRTSQRTGRDRATRRLGGGRVGALAVGGDAGGQGEPPCRGEVFLDEDDAIQEIPIHEEDLPEADDEIGLDSDDEEPDDSIHIFTGHTDEVYTVACSPSDSSMVVTRGADDKGFCWKIGRANWNFELQGKHARVLPLPPSSGSLLLHRRRPPPPPPASSPAGLLLLLLFFFVFFFLFSFFFF</sequence>
<accession>A0A843WNX3</accession>